<proteinExistence type="predicted"/>
<sequence length="171" mass="19521">MSPYTSIINPDVKLDTPQNLGLFFDQYKLFIDTTGRSADQRRNLNMFYLTVNTLVMSAIGTLATSGHIKDKHFLLLGILILIGIASTLSWISAIHVYKTMNNKNHAIIKEFEQDFPALVYTSFNQDLSKLDSFSEGKNFVVQREIIIPYIFLVGYILYALLKIIKAYFLNI</sequence>
<feature type="transmembrane region" description="Helical" evidence="1">
    <location>
        <begin position="46"/>
        <end position="68"/>
    </location>
</feature>
<dbReference type="InterPro" id="IPR056918">
    <property type="entry name" value="8xMP"/>
</dbReference>
<keyword evidence="1" id="KW-0472">Membrane</keyword>
<protein>
    <submittedName>
        <fullName evidence="2">Small integral membrane protein</fullName>
    </submittedName>
</protein>
<dbReference type="Pfam" id="PF24838">
    <property type="entry name" value="8xMP"/>
    <property type="match status" value="1"/>
</dbReference>
<feature type="transmembrane region" description="Helical" evidence="1">
    <location>
        <begin position="146"/>
        <end position="168"/>
    </location>
</feature>
<dbReference type="Proteomes" id="UP000594001">
    <property type="component" value="Chromosome"/>
</dbReference>
<evidence type="ECO:0000256" key="1">
    <source>
        <dbReference type="SAM" id="Phobius"/>
    </source>
</evidence>
<name>A0A7L9RUG6_9PROT</name>
<dbReference type="EMBL" id="CP054719">
    <property type="protein sequence ID" value="QOL20202.1"/>
    <property type="molecule type" value="Genomic_DNA"/>
</dbReference>
<dbReference type="RefSeq" id="WP_350331756.1">
    <property type="nucleotide sequence ID" value="NZ_CP054719.1"/>
</dbReference>
<accession>A0A7L9RUG6</accession>
<dbReference type="KEGG" id="pbal:CPBP_00984"/>
<dbReference type="AlphaFoldDB" id="A0A7L9RUG6"/>
<evidence type="ECO:0000313" key="3">
    <source>
        <dbReference type="Proteomes" id="UP000594001"/>
    </source>
</evidence>
<reference evidence="2 3" key="1">
    <citation type="submission" date="2020-06" db="EMBL/GenBank/DDBJ databases">
        <title>The endosymbiont of the kinetoplastid Bodo saltans is a Paracaedibacter-like alpha-proteobacterium possessing a putative toxin-antitoxin system.</title>
        <authorList>
            <person name="Midha S."/>
            <person name="Rigden D.J."/>
            <person name="Siozios S."/>
            <person name="Hurst G.D.D."/>
            <person name="Jackson A.P."/>
        </authorList>
    </citation>
    <scope>NUCLEOTIDE SEQUENCE [LARGE SCALE GENOMIC DNA]</scope>
    <source>
        <strain evidence="2">Lake Konstanz</strain>
    </source>
</reference>
<organism evidence="2 3">
    <name type="scientific">Candidatus Bodocaedibacter vickermanii</name>
    <dbReference type="NCBI Taxonomy" id="2741701"/>
    <lineage>
        <taxon>Bacteria</taxon>
        <taxon>Pseudomonadati</taxon>
        <taxon>Pseudomonadota</taxon>
        <taxon>Alphaproteobacteria</taxon>
        <taxon>Holosporales</taxon>
        <taxon>Candidatus Paracaedibacteraceae</taxon>
        <taxon>Candidatus Bodocaedibacter</taxon>
    </lineage>
</organism>
<gene>
    <name evidence="2" type="ORF">CPBP_00984</name>
</gene>
<keyword evidence="3" id="KW-1185">Reference proteome</keyword>
<keyword evidence="1" id="KW-0812">Transmembrane</keyword>
<feature type="transmembrane region" description="Helical" evidence="1">
    <location>
        <begin position="74"/>
        <end position="97"/>
    </location>
</feature>
<keyword evidence="1" id="KW-1133">Transmembrane helix</keyword>
<evidence type="ECO:0000313" key="2">
    <source>
        <dbReference type="EMBL" id="QOL20202.1"/>
    </source>
</evidence>